<dbReference type="Gene3D" id="3.40.50.1980">
    <property type="entry name" value="Nitrogenase molybdenum iron protein domain"/>
    <property type="match status" value="2"/>
</dbReference>
<evidence type="ECO:0000256" key="3">
    <source>
        <dbReference type="ARBA" id="ARBA00022448"/>
    </source>
</evidence>
<comment type="caution">
    <text evidence="8">The sequence shown here is derived from an EMBL/GenBank/DDBJ whole genome shotgun (WGS) entry which is preliminary data.</text>
</comment>
<dbReference type="InterPro" id="IPR002491">
    <property type="entry name" value="ABC_transptr_periplasmic_BD"/>
</dbReference>
<evidence type="ECO:0000259" key="7">
    <source>
        <dbReference type="PROSITE" id="PS50983"/>
    </source>
</evidence>
<evidence type="ECO:0000256" key="4">
    <source>
        <dbReference type="ARBA" id="ARBA00022496"/>
    </source>
</evidence>
<keyword evidence="5 6" id="KW-0732">Signal</keyword>
<keyword evidence="4" id="KW-0410">Iron transport</keyword>
<evidence type="ECO:0000256" key="2">
    <source>
        <dbReference type="ARBA" id="ARBA00008814"/>
    </source>
</evidence>
<organism evidence="8 9">
    <name type="scientific">Paenochrobactrum glaciei</name>
    <dbReference type="NCBI Taxonomy" id="486407"/>
    <lineage>
        <taxon>Bacteria</taxon>
        <taxon>Pseudomonadati</taxon>
        <taxon>Pseudomonadota</taxon>
        <taxon>Alphaproteobacteria</taxon>
        <taxon>Hyphomicrobiales</taxon>
        <taxon>Brucellaceae</taxon>
        <taxon>Paenochrobactrum</taxon>
    </lineage>
</organism>
<reference evidence="8 9" key="1">
    <citation type="journal article" date="2019" name="Int. J. Syst. Evol. Microbiol.">
        <title>The Global Catalogue of Microorganisms (GCM) 10K type strain sequencing project: providing services to taxonomists for standard genome sequencing and annotation.</title>
        <authorList>
            <consortium name="The Broad Institute Genomics Platform"/>
            <consortium name="The Broad Institute Genome Sequencing Center for Infectious Disease"/>
            <person name="Wu L."/>
            <person name="Ma J."/>
        </authorList>
    </citation>
    <scope>NUCLEOTIDE SEQUENCE [LARGE SCALE GENOMIC DNA]</scope>
    <source>
        <strain evidence="8 9">JCM 15115</strain>
    </source>
</reference>
<dbReference type="Pfam" id="PF01497">
    <property type="entry name" value="Peripla_BP_2"/>
    <property type="match status" value="1"/>
</dbReference>
<comment type="subcellular location">
    <subcellularLocation>
        <location evidence="1">Cell envelope</location>
    </subcellularLocation>
</comment>
<comment type="similarity">
    <text evidence="2">Belongs to the bacterial solute-binding protein 8 family.</text>
</comment>
<name>A0ABN1GHS9_9HYPH</name>
<gene>
    <name evidence="8" type="ORF">GCM10008943_29180</name>
</gene>
<feature type="domain" description="Fe/B12 periplasmic-binding" evidence="7">
    <location>
        <begin position="49"/>
        <end position="302"/>
    </location>
</feature>
<evidence type="ECO:0000313" key="9">
    <source>
        <dbReference type="Proteomes" id="UP001424441"/>
    </source>
</evidence>
<keyword evidence="4" id="KW-0408">Iron</keyword>
<evidence type="ECO:0000256" key="6">
    <source>
        <dbReference type="SAM" id="SignalP"/>
    </source>
</evidence>
<keyword evidence="3" id="KW-0813">Transport</keyword>
<sequence>MLFKHLNPFAVTAIIGVLMASSAQANIQKPITITDDRGATIQFNQQPERLAAISYLGVDIAFALGIQPVATTYMEKGREPDYLLGKTAAIQQIGQRAKPNLELLAEAKPDVIVAMRRYTAANAEAFQKIAPYIAYNMELLDESYKEVSDLATLFGKQARGEELNTAFKTHLQEFAAQAPKDKHPRFQIMWAGDTPFSFHTENTAASIVAALGGDNIMSAMTSTGKFGEEVSLETMLEKDPEVIFVYDGGTERPHENNPIWNELSAVKNHRVYYVGDHWVETNGPIAREIVLREAAHYLYPEVFPAIDVKTEAAKFMAVKDGS</sequence>
<dbReference type="Proteomes" id="UP001424441">
    <property type="component" value="Unassembled WGS sequence"/>
</dbReference>
<dbReference type="SUPFAM" id="SSF53807">
    <property type="entry name" value="Helical backbone' metal receptor"/>
    <property type="match status" value="1"/>
</dbReference>
<dbReference type="PANTHER" id="PTHR30532">
    <property type="entry name" value="IRON III DICITRATE-BINDING PERIPLASMIC PROTEIN"/>
    <property type="match status" value="1"/>
</dbReference>
<feature type="signal peptide" evidence="6">
    <location>
        <begin position="1"/>
        <end position="25"/>
    </location>
</feature>
<protein>
    <submittedName>
        <fullName evidence="8">ABC transporter substrate-binding protein</fullName>
    </submittedName>
</protein>
<proteinExistence type="inferred from homology"/>
<keyword evidence="4" id="KW-0406">Ion transport</keyword>
<dbReference type="PANTHER" id="PTHR30532:SF1">
    <property type="entry name" value="IRON(3+)-HYDROXAMATE-BINDING PROTEIN FHUD"/>
    <property type="match status" value="1"/>
</dbReference>
<dbReference type="InterPro" id="IPR051313">
    <property type="entry name" value="Bact_iron-sidero_bind"/>
</dbReference>
<evidence type="ECO:0000256" key="5">
    <source>
        <dbReference type="ARBA" id="ARBA00022729"/>
    </source>
</evidence>
<evidence type="ECO:0000313" key="8">
    <source>
        <dbReference type="EMBL" id="GAA0611821.1"/>
    </source>
</evidence>
<dbReference type="EMBL" id="BAAADE010000008">
    <property type="protein sequence ID" value="GAA0611821.1"/>
    <property type="molecule type" value="Genomic_DNA"/>
</dbReference>
<keyword evidence="9" id="KW-1185">Reference proteome</keyword>
<accession>A0ABN1GHS9</accession>
<feature type="chain" id="PRO_5046138140" evidence="6">
    <location>
        <begin position="26"/>
        <end position="322"/>
    </location>
</feature>
<evidence type="ECO:0000256" key="1">
    <source>
        <dbReference type="ARBA" id="ARBA00004196"/>
    </source>
</evidence>
<dbReference type="PROSITE" id="PS50983">
    <property type="entry name" value="FE_B12_PBP"/>
    <property type="match status" value="1"/>
</dbReference>